<dbReference type="AlphaFoldDB" id="A0A0E9R6B9"/>
<dbReference type="EMBL" id="GBXM01084285">
    <property type="protein sequence ID" value="JAH24292.1"/>
    <property type="molecule type" value="Transcribed_RNA"/>
</dbReference>
<reference evidence="1" key="1">
    <citation type="submission" date="2014-11" db="EMBL/GenBank/DDBJ databases">
        <authorList>
            <person name="Amaro Gonzalez C."/>
        </authorList>
    </citation>
    <scope>NUCLEOTIDE SEQUENCE</scope>
</reference>
<protein>
    <submittedName>
        <fullName evidence="1">Uncharacterized protein</fullName>
    </submittedName>
</protein>
<reference evidence="1" key="2">
    <citation type="journal article" date="2015" name="Fish Shellfish Immunol.">
        <title>Early steps in the European eel (Anguilla anguilla)-Vibrio vulnificus interaction in the gills: Role of the RtxA13 toxin.</title>
        <authorList>
            <person name="Callol A."/>
            <person name="Pajuelo D."/>
            <person name="Ebbesson L."/>
            <person name="Teles M."/>
            <person name="MacKenzie S."/>
            <person name="Amaro C."/>
        </authorList>
    </citation>
    <scope>NUCLEOTIDE SEQUENCE</scope>
</reference>
<accession>A0A0E9R6B9</accession>
<organism evidence="1">
    <name type="scientific">Anguilla anguilla</name>
    <name type="common">European freshwater eel</name>
    <name type="synonym">Muraena anguilla</name>
    <dbReference type="NCBI Taxonomy" id="7936"/>
    <lineage>
        <taxon>Eukaryota</taxon>
        <taxon>Metazoa</taxon>
        <taxon>Chordata</taxon>
        <taxon>Craniata</taxon>
        <taxon>Vertebrata</taxon>
        <taxon>Euteleostomi</taxon>
        <taxon>Actinopterygii</taxon>
        <taxon>Neopterygii</taxon>
        <taxon>Teleostei</taxon>
        <taxon>Anguilliformes</taxon>
        <taxon>Anguillidae</taxon>
        <taxon>Anguilla</taxon>
    </lineage>
</organism>
<evidence type="ECO:0000313" key="1">
    <source>
        <dbReference type="EMBL" id="JAH24292.1"/>
    </source>
</evidence>
<sequence length="25" mass="2820">MPRGFRTVTQARGKLCANLRTKSDL</sequence>
<name>A0A0E9R6B9_ANGAN</name>
<proteinExistence type="predicted"/>